<keyword evidence="7" id="KW-0966">Cell projection</keyword>
<accession>A0A2U2C7D5</accession>
<comment type="similarity">
    <text evidence="2 4">Belongs to the flagella basal body rod proteins family.</text>
</comment>
<dbReference type="EMBL" id="QEYD01000009">
    <property type="protein sequence ID" value="PWE27761.1"/>
    <property type="molecule type" value="Genomic_DNA"/>
</dbReference>
<dbReference type="Proteomes" id="UP000244940">
    <property type="component" value="Unassembled WGS sequence"/>
</dbReference>
<dbReference type="InterPro" id="IPR012836">
    <property type="entry name" value="FlgF"/>
</dbReference>
<dbReference type="PANTHER" id="PTHR30435">
    <property type="entry name" value="FLAGELLAR PROTEIN"/>
    <property type="match status" value="1"/>
</dbReference>
<dbReference type="OrthoDB" id="9804559at2"/>
<keyword evidence="7" id="KW-0969">Cilium</keyword>
<evidence type="ECO:0000256" key="2">
    <source>
        <dbReference type="ARBA" id="ARBA00009677"/>
    </source>
</evidence>
<protein>
    <recommendedName>
        <fullName evidence="4">Flagellar basal-body rod protein FlgF</fullName>
    </recommendedName>
</protein>
<evidence type="ECO:0000256" key="4">
    <source>
        <dbReference type="RuleBase" id="RU362116"/>
    </source>
</evidence>
<dbReference type="NCBIfam" id="TIGR03506">
    <property type="entry name" value="FlgEFG_subfam"/>
    <property type="match status" value="1"/>
</dbReference>
<dbReference type="PANTHER" id="PTHR30435:SF19">
    <property type="entry name" value="FLAGELLAR BASAL-BODY ROD PROTEIN FLGG"/>
    <property type="match status" value="1"/>
</dbReference>
<comment type="caution">
    <text evidence="7">The sequence shown here is derived from an EMBL/GenBank/DDBJ whole genome shotgun (WGS) entry which is preliminary data.</text>
</comment>
<dbReference type="Pfam" id="PF06429">
    <property type="entry name" value="Flg_bbr_C"/>
    <property type="match status" value="1"/>
</dbReference>
<dbReference type="InterPro" id="IPR020013">
    <property type="entry name" value="Flagellar_FlgE/F/G"/>
</dbReference>
<gene>
    <name evidence="7" type="primary">flgF</name>
    <name evidence="7" type="ORF">C4N9_15105</name>
</gene>
<evidence type="ECO:0000256" key="1">
    <source>
        <dbReference type="ARBA" id="ARBA00004117"/>
    </source>
</evidence>
<feature type="domain" description="Flagellar hook protein FlgE/F/G-like D1" evidence="6">
    <location>
        <begin position="83"/>
        <end position="148"/>
    </location>
</feature>
<name>A0A2U2C7D5_9RHOB</name>
<dbReference type="InterPro" id="IPR010930">
    <property type="entry name" value="Flg_bb/hook_C_dom"/>
</dbReference>
<dbReference type="Pfam" id="PF22692">
    <property type="entry name" value="LlgE_F_G_D1"/>
    <property type="match status" value="1"/>
</dbReference>
<reference evidence="7 8" key="1">
    <citation type="submission" date="2018-05" db="EMBL/GenBank/DDBJ databases">
        <title>Pararhodobacter marina sp. nov., isolated from deep-sea water of the Indian Ocean.</title>
        <authorList>
            <person name="Lai Q.Sr."/>
            <person name="Liu X."/>
            <person name="Shao Z."/>
        </authorList>
    </citation>
    <scope>NUCLEOTIDE SEQUENCE [LARGE SCALE GENOMIC DNA]</scope>
    <source>
        <strain evidence="7 8">CIC4N-9</strain>
    </source>
</reference>
<comment type="subcellular location">
    <subcellularLocation>
        <location evidence="1 4">Bacterial flagellum basal body</location>
    </subcellularLocation>
</comment>
<evidence type="ECO:0000313" key="8">
    <source>
        <dbReference type="Proteomes" id="UP000244940"/>
    </source>
</evidence>
<evidence type="ECO:0000259" key="6">
    <source>
        <dbReference type="Pfam" id="PF22692"/>
    </source>
</evidence>
<dbReference type="InterPro" id="IPR037925">
    <property type="entry name" value="FlgE/F/G-like"/>
</dbReference>
<dbReference type="RefSeq" id="WP_109534176.1">
    <property type="nucleotide sequence ID" value="NZ_QEYD01000009.1"/>
</dbReference>
<comment type="subunit">
    <text evidence="4">The basal body constitutes a major portion of the flagellar organelle and consists of five rings (E,L,P,S, and M) mounted on a central rod. The rod consists of about 26 subunits of FlgG in the distal portion, and FlgB, FlgC and FlgF are thought to build up the proximal portion of the rod with about 6 subunits each.</text>
</comment>
<keyword evidence="3 4" id="KW-0975">Bacterial flagellum</keyword>
<dbReference type="GeneID" id="94366222"/>
<dbReference type="AlphaFoldDB" id="A0A2U2C7D5"/>
<sequence>MDNAGYTQLTRQSGLLREIQLIAHNIANLSTTGFRREGLLFSEYVSALGHEEESLSMAAARAHQTYLTQGTMTMTGGTLDLGIEGDGFFTIQTPDGERYTRAGHFTPNQAGDLVTPDGHPVLDIGGAPIFIPPAAGQIAIARDGTISADGQPLAQIGLVVPAEQADLKRETGVLHRIDGDVLPVETPVVLQGFLEESNVNAISEMARLIQVQRAYETGQKFLDREDERIRNVVQTLGK</sequence>
<dbReference type="InterPro" id="IPR053967">
    <property type="entry name" value="LlgE_F_G-like_D1"/>
</dbReference>
<dbReference type="SUPFAM" id="SSF117143">
    <property type="entry name" value="Flagellar hook protein flgE"/>
    <property type="match status" value="1"/>
</dbReference>
<dbReference type="GO" id="GO:0030694">
    <property type="term" value="C:bacterial-type flagellum basal body, rod"/>
    <property type="evidence" value="ECO:0007669"/>
    <property type="project" value="UniProtKB-UniRule"/>
</dbReference>
<dbReference type="NCBIfam" id="NF009332">
    <property type="entry name" value="PRK12690.1"/>
    <property type="match status" value="1"/>
</dbReference>
<evidence type="ECO:0000313" key="7">
    <source>
        <dbReference type="EMBL" id="PWE27761.1"/>
    </source>
</evidence>
<feature type="domain" description="Flagellar basal-body/hook protein C-terminal" evidence="5">
    <location>
        <begin position="191"/>
        <end position="234"/>
    </location>
</feature>
<proteinExistence type="inferred from homology"/>
<dbReference type="NCBIfam" id="TIGR02490">
    <property type="entry name" value="flgF"/>
    <property type="match status" value="1"/>
</dbReference>
<keyword evidence="7" id="KW-0282">Flagellum</keyword>
<keyword evidence="8" id="KW-1185">Reference proteome</keyword>
<evidence type="ECO:0000259" key="5">
    <source>
        <dbReference type="Pfam" id="PF06429"/>
    </source>
</evidence>
<evidence type="ECO:0000256" key="3">
    <source>
        <dbReference type="ARBA" id="ARBA00023143"/>
    </source>
</evidence>
<organism evidence="7 8">
    <name type="scientific">Pararhodobacter marinus</name>
    <dbReference type="NCBI Taxonomy" id="2184063"/>
    <lineage>
        <taxon>Bacteria</taxon>
        <taxon>Pseudomonadati</taxon>
        <taxon>Pseudomonadota</taxon>
        <taxon>Alphaproteobacteria</taxon>
        <taxon>Rhodobacterales</taxon>
        <taxon>Paracoccaceae</taxon>
        <taxon>Pararhodobacter</taxon>
    </lineage>
</organism>
<dbReference type="GO" id="GO:0071978">
    <property type="term" value="P:bacterial-type flagellum-dependent swarming motility"/>
    <property type="evidence" value="ECO:0007669"/>
    <property type="project" value="TreeGrafter"/>
</dbReference>